<sequence>MHLHVNCIRRVEQYDQDKTRHTAYGAKGLDARRSIRSTRQGTDAKPYHTDGGGPWLNAGENNTILTARIVRTVSRHAPTGQYRWLWHQDEAKYCPHCGRAASVEQTRDHVLLHCPYSSEDRPTERMPNGDRIPLLTVDWTLSDLAKYLKAHPSAMTFSDQPPKECLTAADCTPVNRDNAENIRIANHISRAERRAARQPVTPSPPPTLRNVSSRHPTAQVQEVAETTSRAPTPLPSTRHPLSGIRSWLNPRVVFHFTQD</sequence>
<reference evidence="1 2" key="1">
    <citation type="journal article" date="2019" name="Nat. Ecol. Evol.">
        <title>Megaphylogeny resolves global patterns of mushroom evolution.</title>
        <authorList>
            <person name="Varga T."/>
            <person name="Krizsan K."/>
            <person name="Foldi C."/>
            <person name="Dima B."/>
            <person name="Sanchez-Garcia M."/>
            <person name="Sanchez-Ramirez S."/>
            <person name="Szollosi G.J."/>
            <person name="Szarkandi J.G."/>
            <person name="Papp V."/>
            <person name="Albert L."/>
            <person name="Andreopoulos W."/>
            <person name="Angelini C."/>
            <person name="Antonin V."/>
            <person name="Barry K.W."/>
            <person name="Bougher N.L."/>
            <person name="Buchanan P."/>
            <person name="Buyck B."/>
            <person name="Bense V."/>
            <person name="Catcheside P."/>
            <person name="Chovatia M."/>
            <person name="Cooper J."/>
            <person name="Damon W."/>
            <person name="Desjardin D."/>
            <person name="Finy P."/>
            <person name="Geml J."/>
            <person name="Haridas S."/>
            <person name="Hughes K."/>
            <person name="Justo A."/>
            <person name="Karasinski D."/>
            <person name="Kautmanova I."/>
            <person name="Kiss B."/>
            <person name="Kocsube S."/>
            <person name="Kotiranta H."/>
            <person name="LaButti K.M."/>
            <person name="Lechner B.E."/>
            <person name="Liimatainen K."/>
            <person name="Lipzen A."/>
            <person name="Lukacs Z."/>
            <person name="Mihaltcheva S."/>
            <person name="Morgado L.N."/>
            <person name="Niskanen T."/>
            <person name="Noordeloos M.E."/>
            <person name="Ohm R.A."/>
            <person name="Ortiz-Santana B."/>
            <person name="Ovrebo C."/>
            <person name="Racz N."/>
            <person name="Riley R."/>
            <person name="Savchenko A."/>
            <person name="Shiryaev A."/>
            <person name="Soop K."/>
            <person name="Spirin V."/>
            <person name="Szebenyi C."/>
            <person name="Tomsovsky M."/>
            <person name="Tulloss R.E."/>
            <person name="Uehling J."/>
            <person name="Grigoriev I.V."/>
            <person name="Vagvolgyi C."/>
            <person name="Papp T."/>
            <person name="Martin F.M."/>
            <person name="Miettinen O."/>
            <person name="Hibbett D.S."/>
            <person name="Nagy L.G."/>
        </authorList>
    </citation>
    <scope>NUCLEOTIDE SEQUENCE [LARGE SCALE GENOMIC DNA]</scope>
    <source>
        <strain evidence="1 2">NL-1719</strain>
    </source>
</reference>
<proteinExistence type="predicted"/>
<gene>
    <name evidence="1" type="ORF">BDN72DRAFT_647867</name>
</gene>
<name>A0ACD3A094_9AGAR</name>
<keyword evidence="2" id="KW-1185">Reference proteome</keyword>
<evidence type="ECO:0000313" key="2">
    <source>
        <dbReference type="Proteomes" id="UP000308600"/>
    </source>
</evidence>
<dbReference type="EMBL" id="ML209092">
    <property type="protein sequence ID" value="TFK59064.1"/>
    <property type="molecule type" value="Genomic_DNA"/>
</dbReference>
<protein>
    <submittedName>
        <fullName evidence="1">Uncharacterized protein</fullName>
    </submittedName>
</protein>
<accession>A0ACD3A094</accession>
<organism evidence="1 2">
    <name type="scientific">Pluteus cervinus</name>
    <dbReference type="NCBI Taxonomy" id="181527"/>
    <lineage>
        <taxon>Eukaryota</taxon>
        <taxon>Fungi</taxon>
        <taxon>Dikarya</taxon>
        <taxon>Basidiomycota</taxon>
        <taxon>Agaricomycotina</taxon>
        <taxon>Agaricomycetes</taxon>
        <taxon>Agaricomycetidae</taxon>
        <taxon>Agaricales</taxon>
        <taxon>Pluteineae</taxon>
        <taxon>Pluteaceae</taxon>
        <taxon>Pluteus</taxon>
    </lineage>
</organism>
<evidence type="ECO:0000313" key="1">
    <source>
        <dbReference type="EMBL" id="TFK59064.1"/>
    </source>
</evidence>
<dbReference type="Proteomes" id="UP000308600">
    <property type="component" value="Unassembled WGS sequence"/>
</dbReference>